<keyword evidence="3" id="KW-0805">Transcription regulation</keyword>
<dbReference type="Proteomes" id="UP000275281">
    <property type="component" value="Unassembled WGS sequence"/>
</dbReference>
<keyword evidence="5" id="KW-0804">Transcription</keyword>
<evidence type="ECO:0000256" key="2">
    <source>
        <dbReference type="ARBA" id="ARBA00023012"/>
    </source>
</evidence>
<dbReference type="Pfam" id="PF00486">
    <property type="entry name" value="Trans_reg_C"/>
    <property type="match status" value="1"/>
</dbReference>
<gene>
    <name evidence="10" type="ORF">DRW07_06680</name>
</gene>
<sequence length="232" mass="26111">MNKPRLNILLIEDNIALAKQICRFMEGLNWRIDYSEKGTHGITLALENTFDVIVLDLNLPDCDGLVVCEEIKKSQPRTTPLLMLTARDAFEDKAKGFATGTDDYLTKPFDLRELALRCEALARRPQLHTDSTIQKGLLALDTRALSATWQGEPIKTTKLGFKILLELTKAYPYPVARSDLLQALWGDEPPESNALKSHMYTLRKSLDDVCISPILKTISNIGYQLQGLEHDL</sequence>
<accession>A0A3N5YCW7</accession>
<evidence type="ECO:0000313" key="11">
    <source>
        <dbReference type="Proteomes" id="UP000275281"/>
    </source>
</evidence>
<evidence type="ECO:0000256" key="3">
    <source>
        <dbReference type="ARBA" id="ARBA00023015"/>
    </source>
</evidence>
<dbReference type="PROSITE" id="PS50110">
    <property type="entry name" value="RESPONSE_REGULATORY"/>
    <property type="match status" value="1"/>
</dbReference>
<proteinExistence type="predicted"/>
<dbReference type="Pfam" id="PF00072">
    <property type="entry name" value="Response_reg"/>
    <property type="match status" value="1"/>
</dbReference>
<keyword evidence="1 6" id="KW-0597">Phosphoprotein</keyword>
<reference evidence="10 11" key="1">
    <citation type="submission" date="2018-11" db="EMBL/GenBank/DDBJ databases">
        <authorList>
            <person name="Ye M.-Q."/>
            <person name="Du Z.-J."/>
        </authorList>
    </citation>
    <scope>NUCLEOTIDE SEQUENCE [LARGE SCALE GENOMIC DNA]</scope>
    <source>
        <strain evidence="10 11">U0105</strain>
    </source>
</reference>
<dbReference type="GO" id="GO:0000976">
    <property type="term" value="F:transcription cis-regulatory region binding"/>
    <property type="evidence" value="ECO:0007669"/>
    <property type="project" value="TreeGrafter"/>
</dbReference>
<dbReference type="RefSeq" id="WP_124027118.1">
    <property type="nucleotide sequence ID" value="NZ_JBHRSN010000015.1"/>
</dbReference>
<dbReference type="GO" id="GO:0006355">
    <property type="term" value="P:regulation of DNA-templated transcription"/>
    <property type="evidence" value="ECO:0007669"/>
    <property type="project" value="InterPro"/>
</dbReference>
<feature type="DNA-binding region" description="OmpR/PhoB-type" evidence="7">
    <location>
        <begin position="130"/>
        <end position="227"/>
    </location>
</feature>
<evidence type="ECO:0000256" key="5">
    <source>
        <dbReference type="ARBA" id="ARBA00023163"/>
    </source>
</evidence>
<evidence type="ECO:0000313" key="10">
    <source>
        <dbReference type="EMBL" id="RPJ67215.1"/>
    </source>
</evidence>
<dbReference type="SMART" id="SM00448">
    <property type="entry name" value="REC"/>
    <property type="match status" value="1"/>
</dbReference>
<dbReference type="AlphaFoldDB" id="A0A3N5YCW7"/>
<dbReference type="CDD" id="cd00383">
    <property type="entry name" value="trans_reg_C"/>
    <property type="match status" value="1"/>
</dbReference>
<dbReference type="Gene3D" id="1.10.10.10">
    <property type="entry name" value="Winged helix-like DNA-binding domain superfamily/Winged helix DNA-binding domain"/>
    <property type="match status" value="1"/>
</dbReference>
<feature type="domain" description="Response regulatory" evidence="8">
    <location>
        <begin position="7"/>
        <end position="122"/>
    </location>
</feature>
<evidence type="ECO:0000259" key="9">
    <source>
        <dbReference type="PROSITE" id="PS51755"/>
    </source>
</evidence>
<dbReference type="InterPro" id="IPR001789">
    <property type="entry name" value="Sig_transdc_resp-reg_receiver"/>
</dbReference>
<dbReference type="SUPFAM" id="SSF46894">
    <property type="entry name" value="C-terminal effector domain of the bipartite response regulators"/>
    <property type="match status" value="1"/>
</dbReference>
<keyword evidence="2" id="KW-0902">Two-component regulatory system</keyword>
<organism evidence="10 11">
    <name type="scientific">Alteromonas sediminis</name>
    <dbReference type="NCBI Taxonomy" id="2259342"/>
    <lineage>
        <taxon>Bacteria</taxon>
        <taxon>Pseudomonadati</taxon>
        <taxon>Pseudomonadota</taxon>
        <taxon>Gammaproteobacteria</taxon>
        <taxon>Alteromonadales</taxon>
        <taxon>Alteromonadaceae</taxon>
        <taxon>Alteromonas/Salinimonas group</taxon>
        <taxon>Alteromonas</taxon>
    </lineage>
</organism>
<evidence type="ECO:0000259" key="8">
    <source>
        <dbReference type="PROSITE" id="PS50110"/>
    </source>
</evidence>
<feature type="modified residue" description="4-aspartylphosphate" evidence="6">
    <location>
        <position position="56"/>
    </location>
</feature>
<keyword evidence="4 7" id="KW-0238">DNA-binding</keyword>
<keyword evidence="11" id="KW-1185">Reference proteome</keyword>
<dbReference type="GO" id="GO:0032993">
    <property type="term" value="C:protein-DNA complex"/>
    <property type="evidence" value="ECO:0007669"/>
    <property type="project" value="TreeGrafter"/>
</dbReference>
<dbReference type="InterPro" id="IPR011006">
    <property type="entry name" value="CheY-like_superfamily"/>
</dbReference>
<feature type="domain" description="OmpR/PhoB-type" evidence="9">
    <location>
        <begin position="130"/>
        <end position="227"/>
    </location>
</feature>
<protein>
    <submittedName>
        <fullName evidence="10">DNA-binding response regulator</fullName>
    </submittedName>
</protein>
<dbReference type="PROSITE" id="PS51755">
    <property type="entry name" value="OMPR_PHOB"/>
    <property type="match status" value="1"/>
</dbReference>
<dbReference type="InterPro" id="IPR036388">
    <property type="entry name" value="WH-like_DNA-bd_sf"/>
</dbReference>
<dbReference type="SMART" id="SM00862">
    <property type="entry name" value="Trans_reg_C"/>
    <property type="match status" value="1"/>
</dbReference>
<dbReference type="GO" id="GO:0000156">
    <property type="term" value="F:phosphorelay response regulator activity"/>
    <property type="evidence" value="ECO:0007669"/>
    <property type="project" value="TreeGrafter"/>
</dbReference>
<evidence type="ECO:0000256" key="6">
    <source>
        <dbReference type="PROSITE-ProRule" id="PRU00169"/>
    </source>
</evidence>
<evidence type="ECO:0000256" key="1">
    <source>
        <dbReference type="ARBA" id="ARBA00022553"/>
    </source>
</evidence>
<evidence type="ECO:0000256" key="4">
    <source>
        <dbReference type="ARBA" id="ARBA00023125"/>
    </source>
</evidence>
<dbReference type="InterPro" id="IPR016032">
    <property type="entry name" value="Sig_transdc_resp-reg_C-effctor"/>
</dbReference>
<comment type="caution">
    <text evidence="10">The sequence shown here is derived from an EMBL/GenBank/DDBJ whole genome shotgun (WGS) entry which is preliminary data.</text>
</comment>
<dbReference type="SUPFAM" id="SSF52172">
    <property type="entry name" value="CheY-like"/>
    <property type="match status" value="1"/>
</dbReference>
<evidence type="ECO:0000256" key="7">
    <source>
        <dbReference type="PROSITE-ProRule" id="PRU01091"/>
    </source>
</evidence>
<dbReference type="PANTHER" id="PTHR48111:SF22">
    <property type="entry name" value="REGULATOR OF RPOS"/>
    <property type="match status" value="1"/>
</dbReference>
<dbReference type="PANTHER" id="PTHR48111">
    <property type="entry name" value="REGULATOR OF RPOS"/>
    <property type="match status" value="1"/>
</dbReference>
<dbReference type="GO" id="GO:0005829">
    <property type="term" value="C:cytosol"/>
    <property type="evidence" value="ECO:0007669"/>
    <property type="project" value="TreeGrafter"/>
</dbReference>
<dbReference type="EMBL" id="RPOK01000002">
    <property type="protein sequence ID" value="RPJ67215.1"/>
    <property type="molecule type" value="Genomic_DNA"/>
</dbReference>
<dbReference type="InterPro" id="IPR001867">
    <property type="entry name" value="OmpR/PhoB-type_DNA-bd"/>
</dbReference>
<dbReference type="Gene3D" id="6.10.250.690">
    <property type="match status" value="1"/>
</dbReference>
<dbReference type="OrthoDB" id="9802426at2"/>
<dbReference type="Gene3D" id="3.40.50.2300">
    <property type="match status" value="1"/>
</dbReference>
<name>A0A3N5YCW7_9ALTE</name>
<dbReference type="InterPro" id="IPR039420">
    <property type="entry name" value="WalR-like"/>
</dbReference>